<feature type="transmembrane region" description="Helical" evidence="1">
    <location>
        <begin position="370"/>
        <end position="390"/>
    </location>
</feature>
<dbReference type="EMBL" id="CP002873">
    <property type="protein sequence ID" value="AGA66734.1"/>
    <property type="molecule type" value="Genomic_DNA"/>
</dbReference>
<sequence length="463" mass="55112">MKTKEILIKIFVVFSFVIIISIAVLGLLGIKERVGFLSDFNLNIDKTLYINGLDINETKKLFTLDDKLDYNSITNYIFTNDSITNYSYDFRIKYYSKVFRNSDIYDVYPNIENILNNNNFIKEIKMGEKGSPFGDFISSKIIYTEKIDNINYTLKLKYKIILSILITLFSILVIFIFYFYRNKILLLVNNIRNFLINDCENNFNISIIVFIIFFPFIFFIYNHIRLSYYYYYMTDSTNQYTKDMLLVSLNMMPEHFLHPNMIPLVLFKIIFIPFGKFFNILTNITFEDFKISLNPYFIFAEMAEYSITIFYISFLLFLSIMFINGMKIINKYNIVKNKFLYFIISILMLIFFMFPSSISSFYIFNAFINIIRYETFGLLFASISLFFIILSSETKTCISNKHKLYIIISGIFSGFAILSKIQLSGWAVLIFIIYILLNLDKLYKNKNNNINYKIYLYYYFYLL</sequence>
<feature type="transmembrane region" description="Helical" evidence="1">
    <location>
        <begin position="296"/>
        <end position="318"/>
    </location>
</feature>
<evidence type="ECO:0000313" key="3">
    <source>
        <dbReference type="Proteomes" id="UP000010793"/>
    </source>
</evidence>
<evidence type="ECO:0000256" key="1">
    <source>
        <dbReference type="SAM" id="Phobius"/>
    </source>
</evidence>
<feature type="transmembrane region" description="Helical" evidence="1">
    <location>
        <begin position="339"/>
        <end position="364"/>
    </location>
</feature>
<name>A0A3B6VNQ1_BRAPL</name>
<protein>
    <submittedName>
        <fullName evidence="2">Uncharacterized protein</fullName>
    </submittedName>
</protein>
<dbReference type="RefSeq" id="WP_015274567.1">
    <property type="nucleotide sequence ID" value="NC_019908.1"/>
</dbReference>
<keyword evidence="3" id="KW-1185">Reference proteome</keyword>
<keyword evidence="1" id="KW-1133">Transmembrane helix</keyword>
<dbReference type="KEGG" id="bpip:BPP43_07610"/>
<feature type="transmembrane region" description="Helical" evidence="1">
    <location>
        <begin position="261"/>
        <end position="284"/>
    </location>
</feature>
<feature type="transmembrane region" description="Helical" evidence="1">
    <location>
        <begin position="402"/>
        <end position="419"/>
    </location>
</feature>
<proteinExistence type="predicted"/>
<feature type="transmembrane region" description="Helical" evidence="1">
    <location>
        <begin position="6"/>
        <end position="30"/>
    </location>
</feature>
<dbReference type="AlphaFoldDB" id="A0A3B6VNQ1"/>
<feature type="transmembrane region" description="Helical" evidence="1">
    <location>
        <begin position="160"/>
        <end position="180"/>
    </location>
</feature>
<gene>
    <name evidence="2" type="ORF">BPP43_07610</name>
</gene>
<feature type="transmembrane region" description="Helical" evidence="1">
    <location>
        <begin position="203"/>
        <end position="224"/>
    </location>
</feature>
<accession>A0A3B6VNQ1</accession>
<organism evidence="2 3">
    <name type="scientific">Brachyspira pilosicoli P43/6/78</name>
    <dbReference type="NCBI Taxonomy" id="1042417"/>
    <lineage>
        <taxon>Bacteria</taxon>
        <taxon>Pseudomonadati</taxon>
        <taxon>Spirochaetota</taxon>
        <taxon>Spirochaetia</taxon>
        <taxon>Brachyspirales</taxon>
        <taxon>Brachyspiraceae</taxon>
        <taxon>Brachyspira</taxon>
    </lineage>
</organism>
<dbReference type="Proteomes" id="UP000010793">
    <property type="component" value="Chromosome"/>
</dbReference>
<keyword evidence="1" id="KW-0812">Transmembrane</keyword>
<reference evidence="2 3" key="1">
    <citation type="journal article" date="2013" name="Genome Announc.">
        <title>Complete Genome Sequence of the Porcine Strain Brachyspira pilosicoli P43/6/78(T.).</title>
        <authorList>
            <person name="Lin C."/>
            <person name="den Bakker H.C."/>
            <person name="Suzuki H."/>
            <person name="Lefebure T."/>
            <person name="Ponnala L."/>
            <person name="Sun Q."/>
            <person name="Stanhope M.J."/>
            <person name="Wiedmann M."/>
            <person name="Duhamel G.E."/>
        </authorList>
    </citation>
    <scope>NUCLEOTIDE SEQUENCE [LARGE SCALE GENOMIC DNA]</scope>
    <source>
        <strain evidence="2 3">P43/6/78</strain>
    </source>
</reference>
<evidence type="ECO:0000313" key="2">
    <source>
        <dbReference type="EMBL" id="AGA66734.1"/>
    </source>
</evidence>
<keyword evidence="1" id="KW-0472">Membrane</keyword>